<dbReference type="InterPro" id="IPR040046">
    <property type="entry name" value="FAM228"/>
</dbReference>
<reference evidence="3" key="2">
    <citation type="submission" date="2025-08" db="UniProtKB">
        <authorList>
            <consortium name="Ensembl"/>
        </authorList>
    </citation>
    <scope>IDENTIFICATION</scope>
    <source>
        <strain evidence="3">Isolate ISIS603380</strain>
    </source>
</reference>
<evidence type="ECO:0000256" key="2">
    <source>
        <dbReference type="SAM" id="MobiDB-lite"/>
    </source>
</evidence>
<name>G3SM25_LOXAF</name>
<reference evidence="3" key="3">
    <citation type="submission" date="2025-09" db="UniProtKB">
        <authorList>
            <consortium name="Ensembl"/>
        </authorList>
    </citation>
    <scope>IDENTIFICATION</scope>
    <source>
        <strain evidence="3">Isolate ISIS603380</strain>
    </source>
</reference>
<protein>
    <recommendedName>
        <fullName evidence="5">Family with sequence similarity 228 member A</fullName>
    </recommendedName>
</protein>
<evidence type="ECO:0000313" key="3">
    <source>
        <dbReference type="Ensembl" id="ENSLAFP00000000520.3"/>
    </source>
</evidence>
<dbReference type="InParanoid" id="G3SM25"/>
<dbReference type="HOGENOM" id="CLU_079089_0_0_1"/>
<accession>G3SM25</accession>
<dbReference type="Ensembl" id="ENSLAFT00000000618.3">
    <property type="protein sequence ID" value="ENSLAFP00000000520.3"/>
    <property type="gene ID" value="ENSLAFG00000000618.3"/>
</dbReference>
<reference evidence="3 4" key="1">
    <citation type="submission" date="2009-06" db="EMBL/GenBank/DDBJ databases">
        <title>The Genome Sequence of Loxodonta africana (African elephant).</title>
        <authorList>
            <person name="Di Palma F."/>
            <person name="Heiman D."/>
            <person name="Young S."/>
            <person name="Johnson J."/>
            <person name="Lander E.S."/>
            <person name="Lindblad-Toh K."/>
        </authorList>
    </citation>
    <scope>NUCLEOTIDE SEQUENCE [LARGE SCALE GENOMIC DNA]</scope>
    <source>
        <strain evidence="3 4">Isolate ISIS603380</strain>
    </source>
</reference>
<feature type="region of interest" description="Disordered" evidence="2">
    <location>
        <begin position="262"/>
        <end position="298"/>
    </location>
</feature>
<keyword evidence="4" id="KW-1185">Reference proteome</keyword>
<dbReference type="PANTHER" id="PTHR28584">
    <property type="entry name" value="FAMILY WITH SEQUENCE SIMILARITY 228 MEMBER A"/>
    <property type="match status" value="1"/>
</dbReference>
<dbReference type="eggNOG" id="ENOG502RU0D">
    <property type="taxonomic scope" value="Eukaryota"/>
</dbReference>
<evidence type="ECO:0008006" key="5">
    <source>
        <dbReference type="Google" id="ProtNLM"/>
    </source>
</evidence>
<sequence length="320" mass="37843">TSNYGDHFRPEKLKEWPDPKAVSLMEELAREDIDEAVHAILLRENYVVKRLDTYFQHLEDFKERRREILHKKWVENVAKPLQQRIMEKVISYKNRGLKKTKQENFGYYLQHTNKTETVSGDRYNPEVCNPFHMRKKDSRYGKASVPLFYDPLFQRQQEVDEENRAVLQRETGKQYSKKEYKETEKARLRVNLPQFTFTLHSVTPKERWKDSGRTMRSKIRSPCRPEKLTCVEKKHLSDKEKKTTDLSQTAFERQFYFSKLNQENRKDEKKGQVLGARQQRPRSWAAGERHRGGGAQSVERRVMTAEVLAKHLASLQVGAG</sequence>
<dbReference type="PANTHER" id="PTHR28584:SF2">
    <property type="entry name" value="PROTEIN FAM228A"/>
    <property type="match status" value="1"/>
</dbReference>
<evidence type="ECO:0000256" key="1">
    <source>
        <dbReference type="ARBA" id="ARBA00007753"/>
    </source>
</evidence>
<dbReference type="Proteomes" id="UP000007646">
    <property type="component" value="Unassembled WGS sequence"/>
</dbReference>
<proteinExistence type="inferred from homology"/>
<feature type="compositionally biased region" description="Basic and acidic residues" evidence="2">
    <location>
        <begin position="262"/>
        <end position="271"/>
    </location>
</feature>
<dbReference type="GeneTree" id="ENSGT00530000064185"/>
<evidence type="ECO:0000313" key="4">
    <source>
        <dbReference type="Proteomes" id="UP000007646"/>
    </source>
</evidence>
<dbReference type="OMA" id="QHRPRSW"/>
<organism evidence="3 4">
    <name type="scientific">Loxodonta africana</name>
    <name type="common">African elephant</name>
    <dbReference type="NCBI Taxonomy" id="9785"/>
    <lineage>
        <taxon>Eukaryota</taxon>
        <taxon>Metazoa</taxon>
        <taxon>Chordata</taxon>
        <taxon>Craniata</taxon>
        <taxon>Vertebrata</taxon>
        <taxon>Euteleostomi</taxon>
        <taxon>Mammalia</taxon>
        <taxon>Eutheria</taxon>
        <taxon>Afrotheria</taxon>
        <taxon>Proboscidea</taxon>
        <taxon>Elephantidae</taxon>
        <taxon>Loxodonta</taxon>
    </lineage>
</organism>
<comment type="similarity">
    <text evidence="1">Belongs to the FAM228 family.</text>
</comment>
<dbReference type="AlphaFoldDB" id="G3SM25"/>